<dbReference type="InterPro" id="IPR029001">
    <property type="entry name" value="ITPase-like_fam"/>
</dbReference>
<feature type="site" description="Important for substrate specificity" evidence="4">
    <location>
        <position position="16"/>
    </location>
</feature>
<comment type="similarity">
    <text evidence="4">Belongs to the Maf family. YhdE subfamily.</text>
</comment>
<dbReference type="NCBIfam" id="TIGR00172">
    <property type="entry name" value="maf"/>
    <property type="match status" value="1"/>
</dbReference>
<dbReference type="GO" id="GO:0047429">
    <property type="term" value="F:nucleoside triphosphate diphosphatase activity"/>
    <property type="evidence" value="ECO:0007669"/>
    <property type="project" value="UniProtKB-EC"/>
</dbReference>
<keyword evidence="6" id="KW-1185">Reference proteome</keyword>
<dbReference type="KEGG" id="metu:GNH96_13955"/>
<dbReference type="GO" id="GO:0009117">
    <property type="term" value="P:nucleotide metabolic process"/>
    <property type="evidence" value="ECO:0007669"/>
    <property type="project" value="UniProtKB-KW"/>
</dbReference>
<comment type="caution">
    <text evidence="4">Lacks conserved residue(s) required for the propagation of feature annotation.</text>
</comment>
<keyword evidence="4" id="KW-0963">Cytoplasm</keyword>
<evidence type="ECO:0000313" key="6">
    <source>
        <dbReference type="Proteomes" id="UP000503004"/>
    </source>
</evidence>
<dbReference type="AlphaFoldDB" id="A0A858QB51"/>
<gene>
    <name evidence="5" type="ORF">GNH96_13955</name>
</gene>
<keyword evidence="3 4" id="KW-0546">Nucleotide metabolism</keyword>
<dbReference type="EC" id="3.6.1.9" evidence="4"/>
<feature type="active site" description="Proton acceptor" evidence="4">
    <location>
        <position position="74"/>
    </location>
</feature>
<dbReference type="Pfam" id="PF02545">
    <property type="entry name" value="Maf"/>
    <property type="match status" value="1"/>
</dbReference>
<accession>A0A858QB51</accession>
<comment type="subcellular location">
    <subcellularLocation>
        <location evidence="4">Cytoplasm</location>
    </subcellularLocation>
</comment>
<dbReference type="PANTHER" id="PTHR43213">
    <property type="entry name" value="BIFUNCTIONAL DTTP/UTP PYROPHOSPHATASE/METHYLTRANSFERASE PROTEIN-RELATED"/>
    <property type="match status" value="1"/>
</dbReference>
<dbReference type="RefSeq" id="WP_169604219.1">
    <property type="nucleotide sequence ID" value="NZ_CP046565.1"/>
</dbReference>
<dbReference type="EMBL" id="CP046565">
    <property type="protein sequence ID" value="QJD30945.1"/>
    <property type="molecule type" value="Genomic_DNA"/>
</dbReference>
<comment type="catalytic activity">
    <reaction evidence="4">
        <text>UTP + H2O = UMP + diphosphate + H(+)</text>
        <dbReference type="Rhea" id="RHEA:29395"/>
        <dbReference type="ChEBI" id="CHEBI:15377"/>
        <dbReference type="ChEBI" id="CHEBI:15378"/>
        <dbReference type="ChEBI" id="CHEBI:33019"/>
        <dbReference type="ChEBI" id="CHEBI:46398"/>
        <dbReference type="ChEBI" id="CHEBI:57865"/>
        <dbReference type="EC" id="3.6.1.9"/>
    </reaction>
</comment>
<feature type="site" description="Important for substrate specificity" evidence="4">
    <location>
        <position position="157"/>
    </location>
</feature>
<dbReference type="HAMAP" id="MF_00528">
    <property type="entry name" value="Maf"/>
    <property type="match status" value="1"/>
</dbReference>
<dbReference type="PIRSF" id="PIRSF006305">
    <property type="entry name" value="Maf"/>
    <property type="match status" value="1"/>
</dbReference>
<proteinExistence type="inferred from homology"/>
<evidence type="ECO:0000256" key="4">
    <source>
        <dbReference type="HAMAP-Rule" id="MF_00528"/>
    </source>
</evidence>
<keyword evidence="2 4" id="KW-0378">Hydrolase</keyword>
<sequence length="202" mass="22023">MQAKHLKLILASTSPRRRELLGRFGLPFEVLAVEVEERPRSGEAAEDYVRRVASAKSAQGQTLAPADVAVLAADTEVVLDGHIFGKPQGREHAREMLGRLSGRTHEVLSAVSLRRGGLHWEALSVSRVRFRDIRPQEIDAYWASGEPTDKAGAYAIQGRGELFVTELQGSFSGVMGLPLRETAGLLRHLGLETERLLAGAPP</sequence>
<dbReference type="InterPro" id="IPR003697">
    <property type="entry name" value="Maf-like"/>
</dbReference>
<protein>
    <recommendedName>
        <fullName evidence="4">dTTP/UTP pyrophosphatase</fullName>
        <shortName evidence="4">dTTPase/UTPase</shortName>
        <ecNumber evidence="4">3.6.1.9</ecNumber>
    </recommendedName>
    <alternativeName>
        <fullName evidence="4">Nucleoside triphosphate pyrophosphatase</fullName>
    </alternativeName>
    <alternativeName>
        <fullName evidence="4">Nucleotide pyrophosphatase</fullName>
        <shortName evidence="4">Nucleotide PPase</shortName>
    </alternativeName>
</protein>
<evidence type="ECO:0000313" key="5">
    <source>
        <dbReference type="EMBL" id="QJD30945.1"/>
    </source>
</evidence>
<reference evidence="6" key="1">
    <citation type="submission" date="2019-12" db="EMBL/GenBank/DDBJ databases">
        <authorList>
            <person name="Awala S.I."/>
            <person name="Rhee S.K."/>
        </authorList>
    </citation>
    <scope>NUCLEOTIDE SEQUENCE [LARGE SCALE GENOMIC DNA]</scope>
    <source>
        <strain evidence="6">IM1</strain>
    </source>
</reference>
<comment type="catalytic activity">
    <reaction evidence="4">
        <text>dTTP + H2O = dTMP + diphosphate + H(+)</text>
        <dbReference type="Rhea" id="RHEA:28534"/>
        <dbReference type="ChEBI" id="CHEBI:15377"/>
        <dbReference type="ChEBI" id="CHEBI:15378"/>
        <dbReference type="ChEBI" id="CHEBI:33019"/>
        <dbReference type="ChEBI" id="CHEBI:37568"/>
        <dbReference type="ChEBI" id="CHEBI:63528"/>
        <dbReference type="EC" id="3.6.1.9"/>
    </reaction>
</comment>
<dbReference type="Gene3D" id="3.90.950.10">
    <property type="match status" value="1"/>
</dbReference>
<dbReference type="Proteomes" id="UP000503004">
    <property type="component" value="Chromosome"/>
</dbReference>
<evidence type="ECO:0000256" key="2">
    <source>
        <dbReference type="ARBA" id="ARBA00022801"/>
    </source>
</evidence>
<evidence type="ECO:0000256" key="1">
    <source>
        <dbReference type="ARBA" id="ARBA00001968"/>
    </source>
</evidence>
<organism evidence="5 6">
    <name type="scientific">Methylococcus geothermalis</name>
    <dbReference type="NCBI Taxonomy" id="2681310"/>
    <lineage>
        <taxon>Bacteria</taxon>
        <taxon>Pseudomonadati</taxon>
        <taxon>Pseudomonadota</taxon>
        <taxon>Gammaproteobacteria</taxon>
        <taxon>Methylococcales</taxon>
        <taxon>Methylococcaceae</taxon>
        <taxon>Methylococcus</taxon>
    </lineage>
</organism>
<feature type="site" description="Important for substrate specificity" evidence="4">
    <location>
        <position position="75"/>
    </location>
</feature>
<dbReference type="CDD" id="cd00555">
    <property type="entry name" value="Maf"/>
    <property type="match status" value="1"/>
</dbReference>
<dbReference type="GO" id="GO:0005737">
    <property type="term" value="C:cytoplasm"/>
    <property type="evidence" value="ECO:0007669"/>
    <property type="project" value="UniProtKB-SubCell"/>
</dbReference>
<dbReference type="PANTHER" id="PTHR43213:SF5">
    <property type="entry name" value="BIFUNCTIONAL DTTP_UTP PYROPHOSPHATASE_METHYLTRANSFERASE PROTEIN-RELATED"/>
    <property type="match status" value="1"/>
</dbReference>
<comment type="function">
    <text evidence="4">Nucleoside triphosphate pyrophosphatase that hydrolyzes dTTP and UTP. May have a dual role in cell division arrest and in preventing the incorporation of modified nucleotides into cellular nucleic acids.</text>
</comment>
<dbReference type="SUPFAM" id="SSF52972">
    <property type="entry name" value="ITPase-like"/>
    <property type="match status" value="1"/>
</dbReference>
<comment type="cofactor">
    <cofactor evidence="1 4">
        <name>a divalent metal cation</name>
        <dbReference type="ChEBI" id="CHEBI:60240"/>
    </cofactor>
</comment>
<name>A0A858QB51_9GAMM</name>
<evidence type="ECO:0000256" key="3">
    <source>
        <dbReference type="ARBA" id="ARBA00023080"/>
    </source>
</evidence>